<evidence type="ECO:0000313" key="7">
    <source>
        <dbReference type="Proteomes" id="UP000199677"/>
    </source>
</evidence>
<proteinExistence type="inferred from homology"/>
<dbReference type="SUPFAM" id="SSF51316">
    <property type="entry name" value="Mss4-like"/>
    <property type="match status" value="1"/>
</dbReference>
<evidence type="ECO:0000256" key="4">
    <source>
        <dbReference type="ARBA" id="ARBA00023239"/>
    </source>
</evidence>
<evidence type="ECO:0000256" key="1">
    <source>
        <dbReference type="ARBA" id="ARBA00005495"/>
    </source>
</evidence>
<dbReference type="Gene3D" id="2.170.150.70">
    <property type="match status" value="1"/>
</dbReference>
<dbReference type="PROSITE" id="PS51891">
    <property type="entry name" value="CENP_V_GFA"/>
    <property type="match status" value="1"/>
</dbReference>
<evidence type="ECO:0000259" key="5">
    <source>
        <dbReference type="PROSITE" id="PS51891"/>
    </source>
</evidence>
<evidence type="ECO:0000256" key="3">
    <source>
        <dbReference type="ARBA" id="ARBA00022833"/>
    </source>
</evidence>
<dbReference type="PANTHER" id="PTHR33337:SF44">
    <property type="entry name" value="DUF636 DOMAIN PROTEIN (AFU_ORTHOLOGUE AFUA_1G09754)"/>
    <property type="match status" value="1"/>
</dbReference>
<accession>A0A1H0HBG0</accession>
<feature type="domain" description="CENP-V/GFA" evidence="5">
    <location>
        <begin position="3"/>
        <end position="114"/>
    </location>
</feature>
<keyword evidence="2" id="KW-0479">Metal-binding</keyword>
<keyword evidence="3" id="KW-0862">Zinc</keyword>
<name>A0A1H0HBG0_9GAMM</name>
<dbReference type="AlphaFoldDB" id="A0A1H0HBG0"/>
<evidence type="ECO:0000313" key="6">
    <source>
        <dbReference type="EMBL" id="SDO16400.1"/>
    </source>
</evidence>
<dbReference type="Pfam" id="PF04828">
    <property type="entry name" value="GFA"/>
    <property type="match status" value="1"/>
</dbReference>
<dbReference type="InterPro" id="IPR006913">
    <property type="entry name" value="CENP-V/GFA"/>
</dbReference>
<dbReference type="STRING" id="416873.SAMN04487951_1155"/>
<keyword evidence="7" id="KW-1185">Reference proteome</keyword>
<dbReference type="OrthoDB" id="9786619at2"/>
<dbReference type="RefSeq" id="WP_089707483.1">
    <property type="nucleotide sequence ID" value="NZ_FNII01000015.1"/>
</dbReference>
<comment type="similarity">
    <text evidence="1">Belongs to the Gfa family.</text>
</comment>
<sequence length="156" mass="17551">MLLKGSCHCQSVTFSVKSHHPYPFNRCYCSICRKTAGGGGYAINLSGESKSLNVKGDEHISVYRAVIDGVQSTGERHFCKHCASALWVYDPEWPELVHPFASAIDTELPSPPWRTHMMLGSRAPWVEVNAQGKDKCFEVYPDESLAEWHQRLGLER</sequence>
<dbReference type="InterPro" id="IPR011057">
    <property type="entry name" value="Mss4-like_sf"/>
</dbReference>
<evidence type="ECO:0000256" key="2">
    <source>
        <dbReference type="ARBA" id="ARBA00022723"/>
    </source>
</evidence>
<dbReference type="GO" id="GO:0016846">
    <property type="term" value="F:carbon-sulfur lyase activity"/>
    <property type="evidence" value="ECO:0007669"/>
    <property type="project" value="InterPro"/>
</dbReference>
<gene>
    <name evidence="6" type="ORF">SAMN04487951_1155</name>
</gene>
<dbReference type="GO" id="GO:0046872">
    <property type="term" value="F:metal ion binding"/>
    <property type="evidence" value="ECO:0007669"/>
    <property type="project" value="UniProtKB-KW"/>
</dbReference>
<organism evidence="6 7">
    <name type="scientific">Vreelandella arcis</name>
    <dbReference type="NCBI Taxonomy" id="416873"/>
    <lineage>
        <taxon>Bacteria</taxon>
        <taxon>Pseudomonadati</taxon>
        <taxon>Pseudomonadota</taxon>
        <taxon>Gammaproteobacteria</taxon>
        <taxon>Oceanospirillales</taxon>
        <taxon>Halomonadaceae</taxon>
        <taxon>Vreelandella</taxon>
    </lineage>
</organism>
<keyword evidence="4" id="KW-0456">Lyase</keyword>
<dbReference type="EMBL" id="FNII01000015">
    <property type="protein sequence ID" value="SDO16400.1"/>
    <property type="molecule type" value="Genomic_DNA"/>
</dbReference>
<dbReference type="PANTHER" id="PTHR33337">
    <property type="entry name" value="GFA DOMAIN-CONTAINING PROTEIN"/>
    <property type="match status" value="1"/>
</dbReference>
<dbReference type="Proteomes" id="UP000199677">
    <property type="component" value="Unassembled WGS sequence"/>
</dbReference>
<reference evidence="7" key="1">
    <citation type="submission" date="2016-10" db="EMBL/GenBank/DDBJ databases">
        <authorList>
            <person name="Varghese N."/>
            <person name="Submissions S."/>
        </authorList>
    </citation>
    <scope>NUCLEOTIDE SEQUENCE [LARGE SCALE GENOMIC DNA]</scope>
    <source>
        <strain evidence="7">CGMCC 1.6494</strain>
    </source>
</reference>
<protein>
    <submittedName>
        <fullName evidence="6">Uncharacterized conserved protein</fullName>
    </submittedName>
</protein>